<gene>
    <name evidence="1" type="ORF">RHMOL_Rhmol11G0098400</name>
</gene>
<sequence>MSSSLLSPFLSPSHSSSLLSSFIFDRFNRDKKIQEKELLTVELRQNVESLQNELSGYREQSADYTDTEKETCSLHFEVEMLKEDVIKNQVEIGGLYVEKDIAEEKIEEVTEELHDMAAHCVSQHYKDQKIIKELEKQKQSKNVHNHKSPIHDEEATEEEIGQTIKFTI</sequence>
<organism evidence="1 2">
    <name type="scientific">Rhododendron molle</name>
    <name type="common">Chinese azalea</name>
    <name type="synonym">Azalea mollis</name>
    <dbReference type="NCBI Taxonomy" id="49168"/>
    <lineage>
        <taxon>Eukaryota</taxon>
        <taxon>Viridiplantae</taxon>
        <taxon>Streptophyta</taxon>
        <taxon>Embryophyta</taxon>
        <taxon>Tracheophyta</taxon>
        <taxon>Spermatophyta</taxon>
        <taxon>Magnoliopsida</taxon>
        <taxon>eudicotyledons</taxon>
        <taxon>Gunneridae</taxon>
        <taxon>Pentapetalae</taxon>
        <taxon>asterids</taxon>
        <taxon>Ericales</taxon>
        <taxon>Ericaceae</taxon>
        <taxon>Ericoideae</taxon>
        <taxon>Rhodoreae</taxon>
        <taxon>Rhododendron</taxon>
    </lineage>
</organism>
<comment type="caution">
    <text evidence="1">The sequence shown here is derived from an EMBL/GenBank/DDBJ whole genome shotgun (WGS) entry which is preliminary data.</text>
</comment>
<protein>
    <submittedName>
        <fullName evidence="1">Uncharacterized protein</fullName>
    </submittedName>
</protein>
<reference evidence="1" key="1">
    <citation type="submission" date="2022-02" db="EMBL/GenBank/DDBJ databases">
        <title>Plant Genome Project.</title>
        <authorList>
            <person name="Zhang R.-G."/>
        </authorList>
    </citation>
    <scope>NUCLEOTIDE SEQUENCE</scope>
    <source>
        <strain evidence="1">AT1</strain>
    </source>
</reference>
<dbReference type="EMBL" id="CM046398">
    <property type="protein sequence ID" value="KAI8530932.1"/>
    <property type="molecule type" value="Genomic_DNA"/>
</dbReference>
<keyword evidence="2" id="KW-1185">Reference proteome</keyword>
<name>A0ACC0LQQ4_RHOML</name>
<evidence type="ECO:0000313" key="1">
    <source>
        <dbReference type="EMBL" id="KAI8530932.1"/>
    </source>
</evidence>
<dbReference type="Proteomes" id="UP001062846">
    <property type="component" value="Chromosome 11"/>
</dbReference>
<evidence type="ECO:0000313" key="2">
    <source>
        <dbReference type="Proteomes" id="UP001062846"/>
    </source>
</evidence>
<proteinExistence type="predicted"/>
<accession>A0ACC0LQQ4</accession>